<name>A0AAN9TM82_9HEMI</name>
<dbReference type="EMBL" id="JBBCAQ010000016">
    <property type="protein sequence ID" value="KAK7597913.1"/>
    <property type="molecule type" value="Genomic_DNA"/>
</dbReference>
<evidence type="ECO:0000256" key="1">
    <source>
        <dbReference type="SAM" id="Coils"/>
    </source>
</evidence>
<feature type="coiled-coil region" evidence="1">
    <location>
        <begin position="784"/>
        <end position="818"/>
    </location>
</feature>
<protein>
    <submittedName>
        <fullName evidence="3">Uncharacterized protein</fullName>
    </submittedName>
</protein>
<feature type="coiled-coil region" evidence="1">
    <location>
        <begin position="990"/>
        <end position="1020"/>
    </location>
</feature>
<accession>A0AAN9TM82</accession>
<keyword evidence="2" id="KW-0732">Signal</keyword>
<organism evidence="3 4">
    <name type="scientific">Parthenolecanium corni</name>
    <dbReference type="NCBI Taxonomy" id="536013"/>
    <lineage>
        <taxon>Eukaryota</taxon>
        <taxon>Metazoa</taxon>
        <taxon>Ecdysozoa</taxon>
        <taxon>Arthropoda</taxon>
        <taxon>Hexapoda</taxon>
        <taxon>Insecta</taxon>
        <taxon>Pterygota</taxon>
        <taxon>Neoptera</taxon>
        <taxon>Paraneoptera</taxon>
        <taxon>Hemiptera</taxon>
        <taxon>Sternorrhyncha</taxon>
        <taxon>Coccoidea</taxon>
        <taxon>Coccidae</taxon>
        <taxon>Parthenolecanium</taxon>
    </lineage>
</organism>
<evidence type="ECO:0000313" key="4">
    <source>
        <dbReference type="Proteomes" id="UP001367676"/>
    </source>
</evidence>
<sequence length="1502" mass="170963">MMLYQIFLFYSVAIALTSSNDAQAITNITAAAIAPNRETQNVQSTTETNQQKNDAEDSILSMLERDFSYVTSNNSKPNENELVSEITTRIALSIKKLTQNIATHFQRLENNLQEDTLAESADQFKAAYSYLLDIKKQLENSASLADFIEQIILEMALKLNVTFESSIVSEIKKYKEYLEFLQKKNSNLIVPSWSSGFAANELVYLDSLQRWYTFYSKFYDTLCSYEVQKNHQNYNIGEFTMTIDRLLADPKRTEFSIQQIGLKKFVEQFQTLGNLEPTIITMTINRFKAENMLKMVKTSFTYTVQVLPSANNVTIQGRFVIFSNVMDHLTNEDFKTIEIFATKTVFIDRSLNRTNTLKQLAIVAPKWQIIADAHSVVEIILNGANVQPRNEDQGGAGGSFLGLGNTFVSTEKLAIFANGGNASSGYTEEMNYNHVGFWNQSCHSKFDDSYDRAGYYLGYDYKLLTISACMEVCPYINGPLSMDVPPSPVSKYRENFCCALNTSDVSHIGGGYPGDHGAIVIMTLPSGKLPFGIFLSVQKGTSCHSHQTAVSAKYTVEKFWHDYQYCVVRSCQYLSKKPELTDWDHMTKNLTDPGKIIQRFKEFLREEILKNSDNLQETLPQKFLAHLETNPNVTNWYTPNILELAADLQILERQYLKFANQVNPSVFLPYYRYFYDHVRAAANNLKNNSDPDLKLLYNYLSAAAMTKINALNYQKPTNLIIDITPYLDQLLERIKEYKNFKRYVQKANTHDQFQQQIRKAIEEAHDIVINSVNTEIDKIFVQLNKDTTQVINDVEQAEKEAKDQVKQLTEYREKLKNSIIATKILDIIQITGSLLSFLGPVGVGIGAVLGGGTALAKDVVAVDDLENLGNLPSSSSLTNMVGRLKREGQTFKEQLTEGIALMEQTAASDDEVQQLKKEFQSVVETIREMENKNEFQSVSPTEVLSQRQELSQKLDKRAKASKSEKMIKLSVRLQAVIGLTGEFYNLYKQHKKDESKLAKLNTAIEEAEKAAYQLDQFKQAIYTDMVPMFRNIQSNVKNLGQRLQNDSHASLAVAKWNIQRNLDKAIRMLADISKTFNVAADMANCIKQVQKGAELTINIYDTIQDYEDRSQMVSYIYDMSRDDLGQITNASVRSALEHTTKLVETNIIMGEYFNAMSAIKTYVFPFPNYFLGNVYSLPTLSSTDLGSDAGLEELVINISQNITHINKEIKKDNLQVKGEYDQYIHQTEFTFSKSTAPFYTWKNDPNLVRRLLRGEEITVSANVRDQMKNAVKFKEIGIYLRIQPPSRNITALDTEEAQKNLDTELQGYQVFMTHTGDSYFRCDNLFYIIHTNDHLTFSYTLEKNEKGESRDKNNVYVKISKGVHLLSPYTTWRIQLRPVRPVLNWATRNVLISKQFWLGDLSKIASEIYLNKSEDSESKGKGHSRSFSNSKLYGGPTLRAFAGFQPYREMTLRPFAEFEPFFNNSIALELVGKGQYVDPDGGPKICGKERVPDYYQKAHSNI</sequence>
<comment type="caution">
    <text evidence="3">The sequence shown here is derived from an EMBL/GenBank/DDBJ whole genome shotgun (WGS) entry which is preliminary data.</text>
</comment>
<proteinExistence type="predicted"/>
<feature type="signal peptide" evidence="2">
    <location>
        <begin position="1"/>
        <end position="24"/>
    </location>
</feature>
<keyword evidence="1" id="KW-0175">Coiled coil</keyword>
<keyword evidence="4" id="KW-1185">Reference proteome</keyword>
<evidence type="ECO:0000313" key="3">
    <source>
        <dbReference type="EMBL" id="KAK7597913.1"/>
    </source>
</evidence>
<gene>
    <name evidence="3" type="ORF">V9T40_014869</name>
</gene>
<feature type="chain" id="PRO_5042883530" evidence="2">
    <location>
        <begin position="25"/>
        <end position="1502"/>
    </location>
</feature>
<reference evidence="3 4" key="1">
    <citation type="submission" date="2024-03" db="EMBL/GenBank/DDBJ databases">
        <title>Adaptation during the transition from Ophiocordyceps entomopathogen to insect associate is accompanied by gene loss and intensified selection.</title>
        <authorList>
            <person name="Ward C.M."/>
            <person name="Onetto C.A."/>
            <person name="Borneman A.R."/>
        </authorList>
    </citation>
    <scope>NUCLEOTIDE SEQUENCE [LARGE SCALE GENOMIC DNA]</scope>
    <source>
        <strain evidence="3">AWRI1</strain>
        <tissue evidence="3">Single Adult Female</tissue>
    </source>
</reference>
<evidence type="ECO:0000256" key="2">
    <source>
        <dbReference type="SAM" id="SignalP"/>
    </source>
</evidence>
<dbReference type="Proteomes" id="UP001367676">
    <property type="component" value="Unassembled WGS sequence"/>
</dbReference>